<proteinExistence type="predicted"/>
<gene>
    <name evidence="1" type="ORF">R77591_04263</name>
</gene>
<protein>
    <submittedName>
        <fullName evidence="1">Uncharacterized protein</fullName>
    </submittedName>
</protein>
<sequence length="91" mass="9798">MAAPGTITWSRSVSTRMRTFTNWFGNSIAFWFGNWARSLTVPVVLSMVLSTVVSVPCASTVVWARSQASTGSLSPDCSRGMTFGRLSSGMV</sequence>
<reference evidence="1" key="1">
    <citation type="submission" date="2023-07" db="EMBL/GenBank/DDBJ databases">
        <authorList>
            <person name="Peeters C."/>
        </authorList>
    </citation>
    <scope>NUCLEOTIDE SEQUENCE</scope>
    <source>
        <strain evidence="1">R-77591</strain>
    </source>
</reference>
<dbReference type="AlphaFoldDB" id="A0AAD2ELY0"/>
<comment type="caution">
    <text evidence="1">The sequence shown here is derived from an EMBL/GenBank/DDBJ whole genome shotgun (WGS) entry which is preliminary data.</text>
</comment>
<dbReference type="EMBL" id="CATVXE010000023">
    <property type="protein sequence ID" value="CAJ0694508.1"/>
    <property type="molecule type" value="Genomic_DNA"/>
</dbReference>
<dbReference type="Proteomes" id="UP001190002">
    <property type="component" value="Unassembled WGS sequence"/>
</dbReference>
<organism evidence="1 2">
    <name type="scientific">Ralstonia mannitolilytica</name>
    <dbReference type="NCBI Taxonomy" id="105219"/>
    <lineage>
        <taxon>Bacteria</taxon>
        <taxon>Pseudomonadati</taxon>
        <taxon>Pseudomonadota</taxon>
        <taxon>Betaproteobacteria</taxon>
        <taxon>Burkholderiales</taxon>
        <taxon>Burkholderiaceae</taxon>
        <taxon>Ralstonia</taxon>
    </lineage>
</organism>
<accession>A0AAD2ELY0</accession>
<name>A0AAD2ELY0_9RALS</name>
<evidence type="ECO:0000313" key="1">
    <source>
        <dbReference type="EMBL" id="CAJ0694508.1"/>
    </source>
</evidence>
<evidence type="ECO:0000313" key="2">
    <source>
        <dbReference type="Proteomes" id="UP001190002"/>
    </source>
</evidence>